<comment type="caution">
    <text evidence="3">The sequence shown here is derived from an EMBL/GenBank/DDBJ whole genome shotgun (WGS) entry which is preliminary data.</text>
</comment>
<sequence length="500" mass="56293">MGAVITVVGLGSGDPDRLTLGSLKLLQEAQERYVRTKDHPVVAWLEESGVTFTSFDEVYESKDDFPSVYKEIVERLISAAKPSSGEKAVLYAVPGHPMVAEATVKLLRERCPKEGIDLRITGGESFLDEAFVRLGFDPIEGFQLLDSSELSQGEIDPRRHTLIGQVYDEFTASDVKLSLMETYPDDYPVVVGHALGVSGEEQVLRIPLYELDRVQGYGNLSLVYVPASRDESLRIRSFERLHEIVTILRSPEGCPWDREQTHESLRKNLIEETYEVLETIDDDDPEHMREELGDLLLQIMLHSQMEEETGMFTAYDVIQELNEKLLYRHPHVFGNLSAEDAEAALQNWEAMKAEEKRRKGIEPEKLSALSGVPRDLPALMKAYKLQKKAAKVGFDWDSIDGVWAKIEEELAEFKEAVTSGHPAEDQALELGDVLFSIVNAGRYIGVDPEEALSLTIAKFVRRFGYVEEKLREAGKTPGDSDLTEMDALWDEAKSLERESR</sequence>
<dbReference type="Pfam" id="PF00590">
    <property type="entry name" value="TP_methylase"/>
    <property type="match status" value="1"/>
</dbReference>
<dbReference type="FunFam" id="1.10.287.1080:FF:000003">
    <property type="entry name" value="Nucleoside triphosphate pyrophosphohydrolase"/>
    <property type="match status" value="1"/>
</dbReference>
<evidence type="ECO:0000259" key="2">
    <source>
        <dbReference type="Pfam" id="PF03819"/>
    </source>
</evidence>
<proteinExistence type="predicted"/>
<dbReference type="CDD" id="cd11529">
    <property type="entry name" value="NTP-PPase_MazG_Cterm"/>
    <property type="match status" value="1"/>
</dbReference>
<feature type="domain" description="NTP pyrophosphohydrolase MazG-like" evidence="2">
    <location>
        <begin position="260"/>
        <end position="333"/>
    </location>
</feature>
<gene>
    <name evidence="3" type="ORF">DFP94_11637</name>
</gene>
<dbReference type="FunFam" id="1.10.287.1080:FF:000001">
    <property type="entry name" value="Nucleoside triphosphate pyrophosphohydrolase"/>
    <property type="match status" value="1"/>
</dbReference>
<accession>A0A369B042</accession>
<dbReference type="InterPro" id="IPR024180">
    <property type="entry name" value="Tetrapyrrole_Mease/MazG_pred"/>
</dbReference>
<dbReference type="CDD" id="cd11528">
    <property type="entry name" value="NTP-PPase_MazG_Nterm"/>
    <property type="match status" value="1"/>
</dbReference>
<dbReference type="GO" id="GO:0006203">
    <property type="term" value="P:dGTP catabolic process"/>
    <property type="evidence" value="ECO:0007669"/>
    <property type="project" value="TreeGrafter"/>
</dbReference>
<dbReference type="NCBIfam" id="NF007113">
    <property type="entry name" value="PRK09562.1"/>
    <property type="match status" value="1"/>
</dbReference>
<dbReference type="EMBL" id="QPJW01000016">
    <property type="protein sequence ID" value="RCX14899.1"/>
    <property type="molecule type" value="Genomic_DNA"/>
</dbReference>
<dbReference type="Gene3D" id="3.40.1010.10">
    <property type="entry name" value="Cobalt-precorrin-4 Transmethylase, Domain 1"/>
    <property type="match status" value="1"/>
</dbReference>
<organism evidence="3 4">
    <name type="scientific">Fontibacillus phaseoli</name>
    <dbReference type="NCBI Taxonomy" id="1416533"/>
    <lineage>
        <taxon>Bacteria</taxon>
        <taxon>Bacillati</taxon>
        <taxon>Bacillota</taxon>
        <taxon>Bacilli</taxon>
        <taxon>Bacillales</taxon>
        <taxon>Paenibacillaceae</taxon>
        <taxon>Fontibacillus</taxon>
    </lineage>
</organism>
<evidence type="ECO:0000313" key="3">
    <source>
        <dbReference type="EMBL" id="RCX14899.1"/>
    </source>
</evidence>
<dbReference type="GO" id="GO:0047429">
    <property type="term" value="F:nucleoside triphosphate diphosphatase activity"/>
    <property type="evidence" value="ECO:0007669"/>
    <property type="project" value="InterPro"/>
</dbReference>
<evidence type="ECO:0000313" key="4">
    <source>
        <dbReference type="Proteomes" id="UP000253090"/>
    </source>
</evidence>
<dbReference type="InterPro" id="IPR048015">
    <property type="entry name" value="NTP-PPase_MazG-like_N"/>
</dbReference>
<keyword evidence="3" id="KW-0808">Transferase</keyword>
<dbReference type="AlphaFoldDB" id="A0A369B042"/>
<dbReference type="GO" id="GO:0046047">
    <property type="term" value="P:TTP catabolic process"/>
    <property type="evidence" value="ECO:0007669"/>
    <property type="project" value="TreeGrafter"/>
</dbReference>
<keyword evidence="4" id="KW-1185">Reference proteome</keyword>
<evidence type="ECO:0000259" key="1">
    <source>
        <dbReference type="Pfam" id="PF00590"/>
    </source>
</evidence>
<dbReference type="GO" id="GO:0046052">
    <property type="term" value="P:UTP catabolic process"/>
    <property type="evidence" value="ECO:0007669"/>
    <property type="project" value="TreeGrafter"/>
</dbReference>
<dbReference type="InterPro" id="IPR035013">
    <property type="entry name" value="YabN_N"/>
</dbReference>
<dbReference type="InterPro" id="IPR000878">
    <property type="entry name" value="4pyrrol_Mease"/>
</dbReference>
<name>A0A369B042_9BACL</name>
<dbReference type="GO" id="GO:0046061">
    <property type="term" value="P:dATP catabolic process"/>
    <property type="evidence" value="ECO:0007669"/>
    <property type="project" value="TreeGrafter"/>
</dbReference>
<dbReference type="PIRSF" id="PIRSF002845">
    <property type="entry name" value="Ttrprl_mtas_MazG"/>
    <property type="match status" value="1"/>
</dbReference>
<dbReference type="Gene3D" id="1.10.287.1080">
    <property type="entry name" value="MazG-like"/>
    <property type="match status" value="2"/>
</dbReference>
<dbReference type="Pfam" id="PF03819">
    <property type="entry name" value="MazG"/>
    <property type="match status" value="1"/>
</dbReference>
<dbReference type="GO" id="GO:0032259">
    <property type="term" value="P:methylation"/>
    <property type="evidence" value="ECO:0007669"/>
    <property type="project" value="UniProtKB-KW"/>
</dbReference>
<dbReference type="InterPro" id="IPR048011">
    <property type="entry name" value="NTP-PPase_MazG-like_C"/>
</dbReference>
<dbReference type="GO" id="GO:0006950">
    <property type="term" value="P:response to stress"/>
    <property type="evidence" value="ECO:0007669"/>
    <property type="project" value="UniProtKB-ARBA"/>
</dbReference>
<dbReference type="PANTHER" id="PTHR30522:SF0">
    <property type="entry name" value="NUCLEOSIDE TRIPHOSPHATE PYROPHOSPHOHYDROLASE"/>
    <property type="match status" value="1"/>
</dbReference>
<dbReference type="Proteomes" id="UP000253090">
    <property type="component" value="Unassembled WGS sequence"/>
</dbReference>
<dbReference type="GO" id="GO:0008168">
    <property type="term" value="F:methyltransferase activity"/>
    <property type="evidence" value="ECO:0007669"/>
    <property type="project" value="UniProtKB-KW"/>
</dbReference>
<dbReference type="SUPFAM" id="SSF101386">
    <property type="entry name" value="all-alpha NTP pyrophosphatases"/>
    <property type="match status" value="2"/>
</dbReference>
<dbReference type="CDD" id="cd11723">
    <property type="entry name" value="YabN_N_like"/>
    <property type="match status" value="1"/>
</dbReference>
<dbReference type="GO" id="GO:0046081">
    <property type="term" value="P:dUTP catabolic process"/>
    <property type="evidence" value="ECO:0007669"/>
    <property type="project" value="TreeGrafter"/>
</dbReference>
<dbReference type="InterPro" id="IPR004518">
    <property type="entry name" value="MazG-like_dom"/>
</dbReference>
<feature type="domain" description="Tetrapyrrole methylase" evidence="1">
    <location>
        <begin position="5"/>
        <end position="211"/>
    </location>
</feature>
<dbReference type="OrthoDB" id="9808939at2"/>
<keyword evidence="3" id="KW-0489">Methyltransferase</keyword>
<dbReference type="SUPFAM" id="SSF53790">
    <property type="entry name" value="Tetrapyrrole methylase"/>
    <property type="match status" value="1"/>
</dbReference>
<dbReference type="InterPro" id="IPR014777">
    <property type="entry name" value="4pyrrole_Mease_sub1"/>
</dbReference>
<dbReference type="RefSeq" id="WP_114498816.1">
    <property type="nucleotide sequence ID" value="NZ_QPJW01000016.1"/>
</dbReference>
<dbReference type="InterPro" id="IPR021130">
    <property type="entry name" value="PRib-ATP_PPHydrolase-like"/>
</dbReference>
<dbReference type="PANTHER" id="PTHR30522">
    <property type="entry name" value="NUCLEOSIDE TRIPHOSPHATE PYROPHOSPHOHYDROLASE"/>
    <property type="match status" value="1"/>
</dbReference>
<dbReference type="InterPro" id="IPR011551">
    <property type="entry name" value="NTP_PyrPHydrolase_MazG"/>
</dbReference>
<reference evidence="3 4" key="1">
    <citation type="submission" date="2018-07" db="EMBL/GenBank/DDBJ databases">
        <title>Genomic Encyclopedia of Type Strains, Phase III (KMG-III): the genomes of soil and plant-associated and newly described type strains.</title>
        <authorList>
            <person name="Whitman W."/>
        </authorList>
    </citation>
    <scope>NUCLEOTIDE SEQUENCE [LARGE SCALE GENOMIC DNA]</scope>
    <source>
        <strain evidence="3 4">CECT 8333</strain>
    </source>
</reference>
<dbReference type="InterPro" id="IPR035996">
    <property type="entry name" value="4pyrrol_Methylase_sf"/>
</dbReference>
<dbReference type="Pfam" id="PF01503">
    <property type="entry name" value="PRA-PH"/>
    <property type="match status" value="1"/>
</dbReference>
<dbReference type="GO" id="GO:0046076">
    <property type="term" value="P:dTTP catabolic process"/>
    <property type="evidence" value="ECO:0007669"/>
    <property type="project" value="TreeGrafter"/>
</dbReference>
<protein>
    <submittedName>
        <fullName evidence="3">Tetrapyrrole methylase family protein/MazG family protein</fullName>
    </submittedName>
</protein>
<dbReference type="NCBIfam" id="TIGR00444">
    <property type="entry name" value="mazG"/>
    <property type="match status" value="1"/>
</dbReference>